<evidence type="ECO:0000313" key="2">
    <source>
        <dbReference type="EMBL" id="QLK27039.1"/>
    </source>
</evidence>
<reference evidence="2 3" key="1">
    <citation type="submission" date="2020-07" db="EMBL/GenBank/DDBJ databases">
        <title>Natrinema (YPL30) sp. nov. and Haloterrigena xxxxxx (YPL8) sp. nov., isolated from a salt mine.</title>
        <authorList>
            <person name="Cui H."/>
        </authorList>
    </citation>
    <scope>NUCLEOTIDE SEQUENCE [LARGE SCALE GENOMIC DNA]</scope>
    <source>
        <strain evidence="2 3">YPL13</strain>
    </source>
</reference>
<organism evidence="2 3">
    <name type="scientific">Natrinema zhouii</name>
    <dbReference type="NCBI Taxonomy" id="1710539"/>
    <lineage>
        <taxon>Archaea</taxon>
        <taxon>Methanobacteriati</taxon>
        <taxon>Methanobacteriota</taxon>
        <taxon>Stenosarchaea group</taxon>
        <taxon>Halobacteria</taxon>
        <taxon>Halobacteriales</taxon>
        <taxon>Natrialbaceae</taxon>
        <taxon>Natrinema</taxon>
    </lineage>
</organism>
<accession>A0A7D6GLB1</accession>
<evidence type="ECO:0000256" key="1">
    <source>
        <dbReference type="SAM" id="MobiDB-lite"/>
    </source>
</evidence>
<evidence type="ECO:0008006" key="4">
    <source>
        <dbReference type="Google" id="ProtNLM"/>
    </source>
</evidence>
<dbReference type="AlphaFoldDB" id="A0A7D6GLB1"/>
<keyword evidence="3" id="KW-1185">Reference proteome</keyword>
<sequence>MSANGNGDDEIPGRELAYRLFAAEYDDASFSYAESDEERAPNYVITPTGARLNRVFAVGTLTEVTSVNDEMVRARVVDPTGAFVVYAGQYQPDELAFLEQAEPPAFVAVTGKARTFQPDDSDQVYTSIRPESIATVDADTRDRWVVSAAEQTLDRIGTYAGAADLELDGEALTDALLEAGVESGLAAGIPLAQEHYGTTPSYLAALRACALEAVEVVAGERDQVSGLALAPGATSPEFDASFASLADLDGVDIDVLEASLESEADPEATEPVAATTDGSGTAAADPDDAHSGSAAGTATSEGHESTDIDADLETEDAEAEPDAEVDDTDEFDGADEPDVESDDTDEPDAEADAGETAADALEAEDGAETASSDEAASEVDDETTDVAAAASDETDDEADDELGDFDAGDVDDGMYEMDESEREELEEEFGTEFTAGSEVDEPGEAGIDVSEPEDESDDGETAGSESDESDDDIGTPPESGLEAAESDESDEPDETAVSESAADEEAEADGTESDDGTVEDDEAADDVDLEAYVVETMDELDDGDGADRTELIETVAADTGASADDVESAIQDALMGGQCYEPDDETLKAI</sequence>
<evidence type="ECO:0000313" key="3">
    <source>
        <dbReference type="Proteomes" id="UP000510869"/>
    </source>
</evidence>
<dbReference type="OrthoDB" id="214631at2157"/>
<dbReference type="EMBL" id="CP059154">
    <property type="protein sequence ID" value="QLK27039.1"/>
    <property type="molecule type" value="Genomic_DNA"/>
</dbReference>
<dbReference type="KEGG" id="nay:HYG81_05365"/>
<feature type="region of interest" description="Disordered" evidence="1">
    <location>
        <begin position="261"/>
        <end position="528"/>
    </location>
</feature>
<dbReference type="RefSeq" id="WP_180842207.1">
    <property type="nucleotide sequence ID" value="NZ_CP059154.1"/>
</dbReference>
<feature type="compositionally biased region" description="Acidic residues" evidence="1">
    <location>
        <begin position="307"/>
        <end position="353"/>
    </location>
</feature>
<feature type="compositionally biased region" description="Acidic residues" evidence="1">
    <location>
        <begin position="484"/>
        <end position="528"/>
    </location>
</feature>
<dbReference type="GeneID" id="56142612"/>
<feature type="compositionally biased region" description="Acidic residues" evidence="1">
    <location>
        <begin position="392"/>
        <end position="430"/>
    </location>
</feature>
<name>A0A7D6GLB1_9EURY</name>
<gene>
    <name evidence="2" type="ORF">HYG81_05365</name>
</gene>
<feature type="compositionally biased region" description="Low complexity" evidence="1">
    <location>
        <begin position="273"/>
        <end position="284"/>
    </location>
</feature>
<feature type="compositionally biased region" description="Acidic residues" evidence="1">
    <location>
        <begin position="450"/>
        <end position="473"/>
    </location>
</feature>
<feature type="compositionally biased region" description="Acidic residues" evidence="1">
    <location>
        <begin position="375"/>
        <end position="384"/>
    </location>
</feature>
<feature type="compositionally biased region" description="Low complexity" evidence="1">
    <location>
        <begin position="291"/>
        <end position="300"/>
    </location>
</feature>
<dbReference type="Proteomes" id="UP000510869">
    <property type="component" value="Chromosome"/>
</dbReference>
<proteinExistence type="predicted"/>
<protein>
    <recommendedName>
        <fullName evidence="4">Rpa-associated protein</fullName>
    </recommendedName>
</protein>